<name>A0AAV4PS39_CAEEX</name>
<dbReference type="Proteomes" id="UP001054945">
    <property type="component" value="Unassembled WGS sequence"/>
</dbReference>
<reference evidence="1 2" key="1">
    <citation type="submission" date="2021-06" db="EMBL/GenBank/DDBJ databases">
        <title>Caerostris extrusa draft genome.</title>
        <authorList>
            <person name="Kono N."/>
            <person name="Arakawa K."/>
        </authorList>
    </citation>
    <scope>NUCLEOTIDE SEQUENCE [LARGE SCALE GENOMIC DNA]</scope>
</reference>
<gene>
    <name evidence="1" type="ORF">CEXT_488051</name>
</gene>
<keyword evidence="2" id="KW-1185">Reference proteome</keyword>
<evidence type="ECO:0000313" key="2">
    <source>
        <dbReference type="Proteomes" id="UP001054945"/>
    </source>
</evidence>
<accession>A0AAV4PS39</accession>
<protein>
    <submittedName>
        <fullName evidence="1">Uncharacterized protein</fullName>
    </submittedName>
</protein>
<dbReference type="EMBL" id="BPLR01005095">
    <property type="protein sequence ID" value="GIX99760.1"/>
    <property type="molecule type" value="Genomic_DNA"/>
</dbReference>
<dbReference type="AlphaFoldDB" id="A0AAV4PS39"/>
<organism evidence="1 2">
    <name type="scientific">Caerostris extrusa</name>
    <name type="common">Bark spider</name>
    <name type="synonym">Caerostris bankana</name>
    <dbReference type="NCBI Taxonomy" id="172846"/>
    <lineage>
        <taxon>Eukaryota</taxon>
        <taxon>Metazoa</taxon>
        <taxon>Ecdysozoa</taxon>
        <taxon>Arthropoda</taxon>
        <taxon>Chelicerata</taxon>
        <taxon>Arachnida</taxon>
        <taxon>Araneae</taxon>
        <taxon>Araneomorphae</taxon>
        <taxon>Entelegynae</taxon>
        <taxon>Araneoidea</taxon>
        <taxon>Araneidae</taxon>
        <taxon>Caerostris</taxon>
    </lineage>
</organism>
<comment type="caution">
    <text evidence="1">The sequence shown here is derived from an EMBL/GenBank/DDBJ whole genome shotgun (WGS) entry which is preliminary data.</text>
</comment>
<proteinExistence type="predicted"/>
<evidence type="ECO:0000313" key="1">
    <source>
        <dbReference type="EMBL" id="GIX99760.1"/>
    </source>
</evidence>
<sequence>MWMNGVLFYVDKKGSCNSAALTTRLPLNCYLGYRGFESAILMYDLHHSERMRIAEYAYLYKGTRGALCQYQWKEEWCSLLRH</sequence>